<comment type="caution">
    <text evidence="3">The sequence shown here is derived from an EMBL/GenBank/DDBJ whole genome shotgun (WGS) entry which is preliminary data.</text>
</comment>
<protein>
    <submittedName>
        <fullName evidence="3">Uncharacterized protein</fullName>
    </submittedName>
</protein>
<keyword evidence="2" id="KW-0472">Membrane</keyword>
<evidence type="ECO:0000256" key="2">
    <source>
        <dbReference type="SAM" id="Phobius"/>
    </source>
</evidence>
<feature type="compositionally biased region" description="Basic and acidic residues" evidence="1">
    <location>
        <begin position="218"/>
        <end position="246"/>
    </location>
</feature>
<sequence length="266" mass="28281">MASLACALRFCGYRVYGYQAYGYPPSLATLFLAVGALPTGVLVAGALIAGGLVLPFEGQAQELRPEIERQAQEAFHGPDLEGKDGPMAKVGLDLARLYYRREHALREEEIEEGKPEEEKPGKETPFKAPTSMQVDSGGVVVDAIAVSGSTESLRQSLAGLGAESLAISGRVVSGRLPIGMLLQAADLSALRSMQPARARTHGQPAPSQRYEMGGSIRGSKEKGSEKKESEEKESEKKSGGDSKEKAPGPTLGIFLLIGTLLLIERT</sequence>
<name>A0A9X2Q9Y8_9BACT</name>
<dbReference type="Proteomes" id="UP001155057">
    <property type="component" value="Unassembled WGS sequence"/>
</dbReference>
<keyword evidence="2" id="KW-0812">Transmembrane</keyword>
<evidence type="ECO:0000313" key="4">
    <source>
        <dbReference type="Proteomes" id="UP001155057"/>
    </source>
</evidence>
<feature type="region of interest" description="Disordered" evidence="1">
    <location>
        <begin position="108"/>
        <end position="133"/>
    </location>
</feature>
<dbReference type="AlphaFoldDB" id="A0A9X2Q9Y8"/>
<reference evidence="3" key="1">
    <citation type="submission" date="2022-08" db="EMBL/GenBank/DDBJ databases">
        <title>Genomic Encyclopedia of Type Strains, Phase V (KMG-V): Genome sequencing to study the core and pangenomes of soil and plant-associated prokaryotes.</title>
        <authorList>
            <person name="Whitman W."/>
        </authorList>
    </citation>
    <scope>NUCLEOTIDE SEQUENCE</scope>
    <source>
        <strain evidence="3">SP3049</strain>
    </source>
</reference>
<evidence type="ECO:0000256" key="1">
    <source>
        <dbReference type="SAM" id="MobiDB-lite"/>
    </source>
</evidence>
<proteinExistence type="predicted"/>
<feature type="compositionally biased region" description="Basic and acidic residues" evidence="1">
    <location>
        <begin position="108"/>
        <end position="125"/>
    </location>
</feature>
<organism evidence="3 4">
    <name type="scientific">Salinibacter ruber</name>
    <dbReference type="NCBI Taxonomy" id="146919"/>
    <lineage>
        <taxon>Bacteria</taxon>
        <taxon>Pseudomonadati</taxon>
        <taxon>Rhodothermota</taxon>
        <taxon>Rhodothermia</taxon>
        <taxon>Rhodothermales</taxon>
        <taxon>Salinibacteraceae</taxon>
        <taxon>Salinibacter</taxon>
    </lineage>
</organism>
<dbReference type="RefSeq" id="WP_259124305.1">
    <property type="nucleotide sequence ID" value="NZ_JANUAE010000012.1"/>
</dbReference>
<feature type="transmembrane region" description="Helical" evidence="2">
    <location>
        <begin position="27"/>
        <end position="54"/>
    </location>
</feature>
<gene>
    <name evidence="3" type="ORF">GGP61_002908</name>
</gene>
<evidence type="ECO:0000313" key="3">
    <source>
        <dbReference type="EMBL" id="MCS3711275.1"/>
    </source>
</evidence>
<feature type="region of interest" description="Disordered" evidence="1">
    <location>
        <begin position="193"/>
        <end position="249"/>
    </location>
</feature>
<keyword evidence="2" id="KW-1133">Transmembrane helix</keyword>
<dbReference type="EMBL" id="JANUAE010000012">
    <property type="protein sequence ID" value="MCS3711275.1"/>
    <property type="molecule type" value="Genomic_DNA"/>
</dbReference>
<accession>A0A9X2Q9Y8</accession>